<sequence length="276" mass="30458">MTAHLVVAPNIDWQLLFDRIFNGSPVFWHSLAATVYISISAQLVGIILGVLTVGAVRSRIPPLRALAWLYRLVMRGTPPIVQIFFIYYGANLLLGFDLFPANLSVGSITISGALIAGITALGLIEGAYMSEIIRGGLESVEDGQLEAALAVGMTRRKAMWRIIAPQAARVIIPTVGNQYNYMLKATSLLSFIGVNEMFQDAQMGYAATFQPVEYFIGVAIWYLVLTSLWGAIQTRIERRLGASESETIGERPLWKPWKKNLNALVRRNRETEKAGA</sequence>
<evidence type="ECO:0000313" key="11">
    <source>
        <dbReference type="EMBL" id="MFC0862343.1"/>
    </source>
</evidence>
<keyword evidence="8 9" id="KW-0472">Membrane</keyword>
<dbReference type="SUPFAM" id="SSF161098">
    <property type="entry name" value="MetI-like"/>
    <property type="match status" value="1"/>
</dbReference>
<dbReference type="EMBL" id="JBHMQT010000012">
    <property type="protein sequence ID" value="MFC0862343.1"/>
    <property type="molecule type" value="Genomic_DNA"/>
</dbReference>
<keyword evidence="4" id="KW-1003">Cell membrane</keyword>
<dbReference type="InterPro" id="IPR000515">
    <property type="entry name" value="MetI-like"/>
</dbReference>
<evidence type="ECO:0000259" key="10">
    <source>
        <dbReference type="PROSITE" id="PS50928"/>
    </source>
</evidence>
<evidence type="ECO:0000256" key="5">
    <source>
        <dbReference type="ARBA" id="ARBA00022692"/>
    </source>
</evidence>
<dbReference type="PANTHER" id="PTHR30614">
    <property type="entry name" value="MEMBRANE COMPONENT OF AMINO ACID ABC TRANSPORTER"/>
    <property type="match status" value="1"/>
</dbReference>
<reference evidence="11 12" key="1">
    <citation type="submission" date="2024-09" db="EMBL/GenBank/DDBJ databases">
        <authorList>
            <person name="Sun Q."/>
            <person name="Mori K."/>
        </authorList>
    </citation>
    <scope>NUCLEOTIDE SEQUENCE [LARGE SCALE GENOMIC DNA]</scope>
    <source>
        <strain evidence="11 12">TBRC 1851</strain>
    </source>
</reference>
<evidence type="ECO:0000256" key="3">
    <source>
        <dbReference type="ARBA" id="ARBA00022448"/>
    </source>
</evidence>
<gene>
    <name evidence="11" type="ORF">ACFHYQ_08540</name>
</gene>
<dbReference type="InterPro" id="IPR010065">
    <property type="entry name" value="AA_ABC_transptr_permease_3TM"/>
</dbReference>
<dbReference type="CDD" id="cd06261">
    <property type="entry name" value="TM_PBP2"/>
    <property type="match status" value="1"/>
</dbReference>
<dbReference type="InterPro" id="IPR043429">
    <property type="entry name" value="ArtM/GltK/GlnP/TcyL/YhdX-like"/>
</dbReference>
<evidence type="ECO:0000256" key="6">
    <source>
        <dbReference type="ARBA" id="ARBA00022970"/>
    </source>
</evidence>
<dbReference type="PANTHER" id="PTHR30614:SF20">
    <property type="entry name" value="GLUTAMINE TRANSPORT SYSTEM PERMEASE PROTEIN GLNP"/>
    <property type="match status" value="1"/>
</dbReference>
<evidence type="ECO:0000256" key="7">
    <source>
        <dbReference type="ARBA" id="ARBA00022989"/>
    </source>
</evidence>
<dbReference type="NCBIfam" id="TIGR01726">
    <property type="entry name" value="HEQRo_perm_3TM"/>
    <property type="match status" value="1"/>
</dbReference>
<dbReference type="Gene3D" id="1.10.3720.10">
    <property type="entry name" value="MetI-like"/>
    <property type="match status" value="1"/>
</dbReference>
<dbReference type="Pfam" id="PF00528">
    <property type="entry name" value="BPD_transp_1"/>
    <property type="match status" value="1"/>
</dbReference>
<protein>
    <submittedName>
        <fullName evidence="11">Amino acid ABC transporter permease</fullName>
    </submittedName>
</protein>
<keyword evidence="7 9" id="KW-1133">Transmembrane helix</keyword>
<feature type="transmembrane region" description="Helical" evidence="9">
    <location>
        <begin position="68"/>
        <end position="90"/>
    </location>
</feature>
<evidence type="ECO:0000256" key="2">
    <source>
        <dbReference type="ARBA" id="ARBA00010072"/>
    </source>
</evidence>
<name>A0ABV6U1K8_9ACTN</name>
<feature type="domain" description="ABC transmembrane type-1" evidence="10">
    <location>
        <begin position="31"/>
        <end position="233"/>
    </location>
</feature>
<comment type="subcellular location">
    <subcellularLocation>
        <location evidence="1 9">Cell membrane</location>
        <topology evidence="1 9">Multi-pass membrane protein</topology>
    </subcellularLocation>
</comment>
<feature type="transmembrane region" description="Helical" evidence="9">
    <location>
        <begin position="102"/>
        <end position="124"/>
    </location>
</feature>
<comment type="similarity">
    <text evidence="2">Belongs to the binding-protein-dependent transport system permease family. HisMQ subfamily.</text>
</comment>
<evidence type="ECO:0000313" key="12">
    <source>
        <dbReference type="Proteomes" id="UP001589870"/>
    </source>
</evidence>
<dbReference type="InterPro" id="IPR035906">
    <property type="entry name" value="MetI-like_sf"/>
</dbReference>
<dbReference type="PROSITE" id="PS50928">
    <property type="entry name" value="ABC_TM1"/>
    <property type="match status" value="1"/>
</dbReference>
<evidence type="ECO:0000256" key="1">
    <source>
        <dbReference type="ARBA" id="ARBA00004651"/>
    </source>
</evidence>
<evidence type="ECO:0000256" key="9">
    <source>
        <dbReference type="RuleBase" id="RU363032"/>
    </source>
</evidence>
<dbReference type="RefSeq" id="WP_394300556.1">
    <property type="nucleotide sequence ID" value="NZ_JBHMQT010000012.1"/>
</dbReference>
<organism evidence="11 12">
    <name type="scientific">Sphaerimonospora cavernae</name>
    <dbReference type="NCBI Taxonomy" id="1740611"/>
    <lineage>
        <taxon>Bacteria</taxon>
        <taxon>Bacillati</taxon>
        <taxon>Actinomycetota</taxon>
        <taxon>Actinomycetes</taxon>
        <taxon>Streptosporangiales</taxon>
        <taxon>Streptosporangiaceae</taxon>
        <taxon>Sphaerimonospora</taxon>
    </lineage>
</organism>
<evidence type="ECO:0000256" key="8">
    <source>
        <dbReference type="ARBA" id="ARBA00023136"/>
    </source>
</evidence>
<feature type="transmembrane region" description="Helical" evidence="9">
    <location>
        <begin position="26"/>
        <end position="56"/>
    </location>
</feature>
<accession>A0ABV6U1K8</accession>
<comment type="caution">
    <text evidence="11">The sequence shown here is derived from an EMBL/GenBank/DDBJ whole genome shotgun (WGS) entry which is preliminary data.</text>
</comment>
<feature type="transmembrane region" description="Helical" evidence="9">
    <location>
        <begin position="212"/>
        <end position="232"/>
    </location>
</feature>
<keyword evidence="6" id="KW-0029">Amino-acid transport</keyword>
<proteinExistence type="inferred from homology"/>
<keyword evidence="5 9" id="KW-0812">Transmembrane</keyword>
<keyword evidence="12" id="KW-1185">Reference proteome</keyword>
<dbReference type="Proteomes" id="UP001589870">
    <property type="component" value="Unassembled WGS sequence"/>
</dbReference>
<keyword evidence="3 9" id="KW-0813">Transport</keyword>
<evidence type="ECO:0000256" key="4">
    <source>
        <dbReference type="ARBA" id="ARBA00022475"/>
    </source>
</evidence>